<gene>
    <name evidence="2" type="ORF">HHI36_020408</name>
</gene>
<comment type="caution">
    <text evidence="2">The sequence shown here is derived from an EMBL/GenBank/DDBJ whole genome shotgun (WGS) entry which is preliminary data.</text>
</comment>
<dbReference type="Proteomes" id="UP001516400">
    <property type="component" value="Unassembled WGS sequence"/>
</dbReference>
<proteinExistence type="predicted"/>
<evidence type="ECO:0000313" key="2">
    <source>
        <dbReference type="EMBL" id="KAL3275655.1"/>
    </source>
</evidence>
<name>A0ABD2NA63_9CUCU</name>
<accession>A0ABD2NA63</accession>
<keyword evidence="3" id="KW-1185">Reference proteome</keyword>
<evidence type="ECO:0000313" key="3">
    <source>
        <dbReference type="Proteomes" id="UP001516400"/>
    </source>
</evidence>
<dbReference type="EMBL" id="JABFTP020000083">
    <property type="protein sequence ID" value="KAL3275655.1"/>
    <property type="molecule type" value="Genomic_DNA"/>
</dbReference>
<evidence type="ECO:0000256" key="1">
    <source>
        <dbReference type="SAM" id="Phobius"/>
    </source>
</evidence>
<keyword evidence="1" id="KW-0472">Membrane</keyword>
<dbReference type="AlphaFoldDB" id="A0ABD2NA63"/>
<protein>
    <submittedName>
        <fullName evidence="2">Uncharacterized protein</fullName>
    </submittedName>
</protein>
<keyword evidence="1" id="KW-1133">Transmembrane helix</keyword>
<organism evidence="2 3">
    <name type="scientific">Cryptolaemus montrouzieri</name>
    <dbReference type="NCBI Taxonomy" id="559131"/>
    <lineage>
        <taxon>Eukaryota</taxon>
        <taxon>Metazoa</taxon>
        <taxon>Ecdysozoa</taxon>
        <taxon>Arthropoda</taxon>
        <taxon>Hexapoda</taxon>
        <taxon>Insecta</taxon>
        <taxon>Pterygota</taxon>
        <taxon>Neoptera</taxon>
        <taxon>Endopterygota</taxon>
        <taxon>Coleoptera</taxon>
        <taxon>Polyphaga</taxon>
        <taxon>Cucujiformia</taxon>
        <taxon>Coccinelloidea</taxon>
        <taxon>Coccinellidae</taxon>
        <taxon>Scymninae</taxon>
        <taxon>Scymnini</taxon>
        <taxon>Cryptolaemus</taxon>
    </lineage>
</organism>
<reference evidence="2 3" key="1">
    <citation type="journal article" date="2021" name="BMC Biol.">
        <title>Horizontally acquired antibacterial genes associated with adaptive radiation of ladybird beetles.</title>
        <authorList>
            <person name="Li H.S."/>
            <person name="Tang X.F."/>
            <person name="Huang Y.H."/>
            <person name="Xu Z.Y."/>
            <person name="Chen M.L."/>
            <person name="Du X.Y."/>
            <person name="Qiu B.Y."/>
            <person name="Chen P.T."/>
            <person name="Zhang W."/>
            <person name="Slipinski A."/>
            <person name="Escalona H.E."/>
            <person name="Waterhouse R.M."/>
            <person name="Zwick A."/>
            <person name="Pang H."/>
        </authorList>
    </citation>
    <scope>NUCLEOTIDE SEQUENCE [LARGE SCALE GENOMIC DNA]</scope>
    <source>
        <strain evidence="2">SYSU2018</strain>
    </source>
</reference>
<sequence length="100" mass="11535">MMHIVVVLSLVFDIDLYYQYCLSLMCISSTLFTMKILIIFFIMAIVMQSLCAPKPYFYFGLDGPFGSIVSVGVDTHHHHRRVHISADRPYGYFGPYVYVL</sequence>
<keyword evidence="1" id="KW-0812">Transmembrane</keyword>
<feature type="transmembrane region" description="Helical" evidence="1">
    <location>
        <begin position="17"/>
        <end position="46"/>
    </location>
</feature>